<dbReference type="EMBL" id="NMRN01000002">
    <property type="protein sequence ID" value="PAS95191.1"/>
    <property type="molecule type" value="Genomic_DNA"/>
</dbReference>
<dbReference type="GO" id="GO:0030313">
    <property type="term" value="C:cell envelope"/>
    <property type="evidence" value="ECO:0007669"/>
    <property type="project" value="UniProtKB-SubCell"/>
</dbReference>
<evidence type="ECO:0000256" key="7">
    <source>
        <dbReference type="ARBA" id="ARBA00023049"/>
    </source>
</evidence>
<evidence type="ECO:0000313" key="10">
    <source>
        <dbReference type="EMBL" id="KAF7600573.1"/>
    </source>
</evidence>
<dbReference type="RefSeq" id="WP_095523142.1">
    <property type="nucleotide sequence ID" value="NZ_MDUX01000003.1"/>
</dbReference>
<dbReference type="CDD" id="cd12797">
    <property type="entry name" value="M23_peptidase"/>
    <property type="match status" value="1"/>
</dbReference>
<dbReference type="InterPro" id="IPR050570">
    <property type="entry name" value="Cell_wall_metabolism_enzyme"/>
</dbReference>
<feature type="domain" description="Csd3-like second N-terminal" evidence="9">
    <location>
        <begin position="173"/>
        <end position="293"/>
    </location>
</feature>
<dbReference type="GO" id="GO:0004222">
    <property type="term" value="F:metalloendopeptidase activity"/>
    <property type="evidence" value="ECO:0007669"/>
    <property type="project" value="TreeGrafter"/>
</dbReference>
<dbReference type="Pfam" id="PF01551">
    <property type="entry name" value="Peptidase_M23"/>
    <property type="match status" value="1"/>
</dbReference>
<keyword evidence="7" id="KW-0482">Metalloprotease</keyword>
<dbReference type="Gene3D" id="3.10.450.350">
    <property type="match status" value="2"/>
</dbReference>
<protein>
    <submittedName>
        <fullName evidence="10">M23 family peptidase</fullName>
    </submittedName>
    <submittedName>
        <fullName evidence="11">Peptidase M23</fullName>
    </submittedName>
</protein>
<evidence type="ECO:0000256" key="3">
    <source>
        <dbReference type="ARBA" id="ARBA00022670"/>
    </source>
</evidence>
<dbReference type="OrthoDB" id="9815245at2"/>
<dbReference type="InterPro" id="IPR045834">
    <property type="entry name" value="Csd3_N2"/>
</dbReference>
<keyword evidence="5" id="KW-0378">Hydrolase</keyword>
<feature type="domain" description="M23ase beta-sheet core" evidence="8">
    <location>
        <begin position="306"/>
        <end position="402"/>
    </location>
</feature>
<evidence type="ECO:0000256" key="4">
    <source>
        <dbReference type="ARBA" id="ARBA00022723"/>
    </source>
</evidence>
<dbReference type="Proteomes" id="UP000216107">
    <property type="component" value="Unassembled WGS sequence"/>
</dbReference>
<evidence type="ECO:0000259" key="9">
    <source>
        <dbReference type="Pfam" id="PF19425"/>
    </source>
</evidence>
<keyword evidence="4" id="KW-0479">Metal-binding</keyword>
<dbReference type="GO" id="GO:0046872">
    <property type="term" value="F:metal ion binding"/>
    <property type="evidence" value="ECO:0007669"/>
    <property type="project" value="UniProtKB-KW"/>
</dbReference>
<comment type="caution">
    <text evidence="11">The sequence shown here is derived from an EMBL/GenBank/DDBJ whole genome shotgun (WGS) entry which is preliminary data.</text>
</comment>
<name>A0A272EYK5_9RHOO</name>
<keyword evidence="6" id="KW-0862">Zinc</keyword>
<reference evidence="10 13" key="1">
    <citation type="submission" date="2016-08" db="EMBL/GenBank/DDBJ databases">
        <title>Candidatus Dactylopiibacterium carminicum genome sequence.</title>
        <authorList>
            <person name="Ramirez-Puebla S.T."/>
            <person name="Ormeno-Orrillo E."/>
            <person name="Vera-Ponce De Leon A."/>
            <person name="Luis L."/>
            <person name="Sanchez-Flores A."/>
            <person name="Monica R."/>
            <person name="Martinez-Romero E."/>
        </authorList>
    </citation>
    <scope>NUCLEOTIDE SEQUENCE [LARGE SCALE GENOMIC DNA]</scope>
    <source>
        <strain evidence="10">END1</strain>
    </source>
</reference>
<dbReference type="Gene3D" id="2.70.70.10">
    <property type="entry name" value="Glucose Permease (Domain IIA)"/>
    <property type="match status" value="1"/>
</dbReference>
<dbReference type="Pfam" id="PF19425">
    <property type="entry name" value="Csd3_N2"/>
    <property type="match status" value="1"/>
</dbReference>
<sequence>MTNQPPTPPVSSPLLHRFRGSRSNLAIVAGLCLAVSGAVTAIAVSSPGRNSETQTPVVIELAALEAQAEASTEPELFMREAQIRPGDTVPALMAELGINDAALRTYLINDPDASRIVRRLRPGMIIESATDREGALSWLSLRSPGSELATRIQRGSDTDFALEDYTLDVQTTEQFAQGSIQSSLFAATDAQGLPDALALSMADIFASQIDFNTDLRRDDRFTVVYESMEFRGEQLKSGRIKAVEFVNAGKRYTAFWFDEGNGRGAYFDANGQSLRKGFLRSPLEFTRISSGFSNNRKHPLFKDIRAHRGTDFAAPTGTRVRASSDGRVEFVGSQRGYGNFIVLKHDGGYTTAYGHLNGFAKGLRKGQAVSQGDVIGFVGATGWATGPHLHYEFRKNNVHQDPMRVDLPGRPPLTGGRLQAFKAQNASLIARLENASVQVAQKD</sequence>
<evidence type="ECO:0000259" key="8">
    <source>
        <dbReference type="Pfam" id="PF01551"/>
    </source>
</evidence>
<dbReference type="InterPro" id="IPR011055">
    <property type="entry name" value="Dup_hybrid_motif"/>
</dbReference>
<proteinExistence type="predicted"/>
<keyword evidence="3" id="KW-0645">Protease</keyword>
<dbReference type="GO" id="GO:0006508">
    <property type="term" value="P:proteolysis"/>
    <property type="evidence" value="ECO:0007669"/>
    <property type="project" value="UniProtKB-KW"/>
</dbReference>
<evidence type="ECO:0000256" key="1">
    <source>
        <dbReference type="ARBA" id="ARBA00001947"/>
    </source>
</evidence>
<comment type="cofactor">
    <cofactor evidence="1">
        <name>Zn(2+)</name>
        <dbReference type="ChEBI" id="CHEBI:29105"/>
    </cofactor>
</comment>
<evidence type="ECO:0000256" key="2">
    <source>
        <dbReference type="ARBA" id="ARBA00004196"/>
    </source>
</evidence>
<dbReference type="EMBL" id="MDUX01000003">
    <property type="protein sequence ID" value="KAF7600573.1"/>
    <property type="molecule type" value="Genomic_DNA"/>
</dbReference>
<dbReference type="AlphaFoldDB" id="A0A272EYK5"/>
<keyword evidence="13" id="KW-1185">Reference proteome</keyword>
<comment type="subcellular location">
    <subcellularLocation>
        <location evidence="2">Cell envelope</location>
    </subcellularLocation>
</comment>
<reference evidence="11 12" key="2">
    <citation type="submission" date="2017-07" db="EMBL/GenBank/DDBJ databases">
        <title>Candidatus Dactylopiibacterium carminicum, a nitrogen-fixing symbiont of the cochineal insect Dactylopius coccus and Dactylopius opuntiae (Hemiptera: Coccoidea: Dactylopiidae).</title>
        <authorList>
            <person name="Vera A."/>
        </authorList>
    </citation>
    <scope>NUCLEOTIDE SEQUENCE [LARGE SCALE GENOMIC DNA]</scope>
    <source>
        <strain evidence="11 12">NFDCM</strain>
    </source>
</reference>
<evidence type="ECO:0000313" key="12">
    <source>
        <dbReference type="Proteomes" id="UP000216107"/>
    </source>
</evidence>
<evidence type="ECO:0000256" key="6">
    <source>
        <dbReference type="ARBA" id="ARBA00022833"/>
    </source>
</evidence>
<dbReference type="Proteomes" id="UP000623509">
    <property type="component" value="Unassembled WGS sequence"/>
</dbReference>
<dbReference type="SUPFAM" id="SSF51261">
    <property type="entry name" value="Duplicated hybrid motif"/>
    <property type="match status" value="1"/>
</dbReference>
<evidence type="ECO:0000313" key="13">
    <source>
        <dbReference type="Proteomes" id="UP000623509"/>
    </source>
</evidence>
<dbReference type="PANTHER" id="PTHR21666:SF288">
    <property type="entry name" value="CELL DIVISION PROTEIN YTFB"/>
    <property type="match status" value="1"/>
</dbReference>
<evidence type="ECO:0000256" key="5">
    <source>
        <dbReference type="ARBA" id="ARBA00022801"/>
    </source>
</evidence>
<gene>
    <name evidence="10" type="ORF">BGI27_01430</name>
    <name evidence="11" type="ORF">CGU29_01740</name>
</gene>
<evidence type="ECO:0000313" key="11">
    <source>
        <dbReference type="EMBL" id="PAS95191.1"/>
    </source>
</evidence>
<dbReference type="PANTHER" id="PTHR21666">
    <property type="entry name" value="PEPTIDASE-RELATED"/>
    <property type="match status" value="1"/>
</dbReference>
<dbReference type="InterPro" id="IPR016047">
    <property type="entry name" value="M23ase_b-sheet_dom"/>
</dbReference>
<organism evidence="11 12">
    <name type="scientific">Candidatus Dactylopiibacterium carminicum</name>
    <dbReference type="NCBI Taxonomy" id="857335"/>
    <lineage>
        <taxon>Bacteria</taxon>
        <taxon>Pseudomonadati</taxon>
        <taxon>Pseudomonadota</taxon>
        <taxon>Betaproteobacteria</taxon>
        <taxon>Rhodocyclales</taxon>
        <taxon>Rhodocyclaceae</taxon>
        <taxon>Candidatus Dactylopiibacterium</taxon>
    </lineage>
</organism>
<accession>A0A272EYK5</accession>